<proteinExistence type="predicted"/>
<keyword evidence="3 5" id="KW-1133">Transmembrane helix</keyword>
<dbReference type="EMBL" id="CP042305">
    <property type="protein sequence ID" value="QDZ16847.1"/>
    <property type="molecule type" value="Genomic_DNA"/>
</dbReference>
<sequence>MMRPLMGLAPRNLVRELLAGVTLLAIAVPLNIGYAQIAGLPATAGLYALIVPAAIYALTVSSRQLVASPDAAAAALVASSVGGLAAAGSKDYLTMALAQAIICGVLFLITAVFKLGFLANFLSKPILVGFVGGLALDILVSQIAKMLGVKINSGGEFVEKVGDLFSNIGTVNWWSVGISVVAVIVLMVGARIAKIVPWALIVLVLATIVVVTAHLEASGVAVLGKVDAGPPHLTWPVLTWVQWLNLMPSAIALLFVTMAEGLLVARSYGEKRGYATNPNQDLFAFGVANIASGATGGFTVGSSTSRTAAMDSSGSRTQLPSLVAAVGTLLLVIFGTALLADIPSPAIGAIVGVAVLPLLGIRDFAAMWKQDRFEFVIGAVCFLVTLFVGAIAGIAVSFVLALINLASRASKPAIDVLEADDNPHHSLLDSAPSGQETAPGVVVIRLAAPLFFANSTVFADAVKRAVRASDDPPVHDVVIDLESVTDVDITAAETMDALKEWLHDHHVALSYSRARLPLVTRMREIGIVDDETFYDTNREALTALVTAPPPAR</sequence>
<dbReference type="Pfam" id="PF00916">
    <property type="entry name" value="Sulfate_transp"/>
    <property type="match status" value="1"/>
</dbReference>
<dbReference type="AlphaFoldDB" id="A0A5B8M8J5"/>
<feature type="domain" description="STAS" evidence="6">
    <location>
        <begin position="439"/>
        <end position="544"/>
    </location>
</feature>
<evidence type="ECO:0000313" key="7">
    <source>
        <dbReference type="EMBL" id="QDZ16847.1"/>
    </source>
</evidence>
<evidence type="ECO:0000259" key="6">
    <source>
        <dbReference type="PROSITE" id="PS50801"/>
    </source>
</evidence>
<dbReference type="PANTHER" id="PTHR11814">
    <property type="entry name" value="SULFATE TRANSPORTER"/>
    <property type="match status" value="1"/>
</dbReference>
<gene>
    <name evidence="7" type="ORF">FPZ11_11785</name>
</gene>
<feature type="transmembrane region" description="Helical" evidence="5">
    <location>
        <begin position="195"/>
        <end position="215"/>
    </location>
</feature>
<dbReference type="OrthoDB" id="9769739at2"/>
<organism evidence="7 8">
    <name type="scientific">Humibacter ginsenosidimutans</name>
    <dbReference type="NCBI Taxonomy" id="2599293"/>
    <lineage>
        <taxon>Bacteria</taxon>
        <taxon>Bacillati</taxon>
        <taxon>Actinomycetota</taxon>
        <taxon>Actinomycetes</taxon>
        <taxon>Micrococcales</taxon>
        <taxon>Microbacteriaceae</taxon>
        <taxon>Humibacter</taxon>
    </lineage>
</organism>
<feature type="transmembrane region" description="Helical" evidence="5">
    <location>
        <begin position="164"/>
        <end position="188"/>
    </location>
</feature>
<feature type="transmembrane region" description="Helical" evidence="5">
    <location>
        <begin position="243"/>
        <end position="265"/>
    </location>
</feature>
<keyword evidence="4 5" id="KW-0472">Membrane</keyword>
<comment type="subcellular location">
    <subcellularLocation>
        <location evidence="1">Membrane</location>
        <topology evidence="1">Multi-pass membrane protein</topology>
    </subcellularLocation>
</comment>
<evidence type="ECO:0000256" key="3">
    <source>
        <dbReference type="ARBA" id="ARBA00022989"/>
    </source>
</evidence>
<protein>
    <submittedName>
        <fullName evidence="7">SulP family inorganic anion transporter</fullName>
    </submittedName>
</protein>
<dbReference type="Gene3D" id="3.30.750.24">
    <property type="entry name" value="STAS domain"/>
    <property type="match status" value="1"/>
</dbReference>
<evidence type="ECO:0000256" key="5">
    <source>
        <dbReference type="SAM" id="Phobius"/>
    </source>
</evidence>
<dbReference type="InterPro" id="IPR036513">
    <property type="entry name" value="STAS_dom_sf"/>
</dbReference>
<dbReference type="SUPFAM" id="SSF52091">
    <property type="entry name" value="SpoIIaa-like"/>
    <property type="match status" value="1"/>
</dbReference>
<feature type="transmembrane region" description="Helical" evidence="5">
    <location>
        <begin position="125"/>
        <end position="144"/>
    </location>
</feature>
<dbReference type="Proteomes" id="UP000320216">
    <property type="component" value="Chromosome"/>
</dbReference>
<feature type="transmembrane region" description="Helical" evidence="5">
    <location>
        <begin position="12"/>
        <end position="32"/>
    </location>
</feature>
<feature type="transmembrane region" description="Helical" evidence="5">
    <location>
        <begin position="65"/>
        <end position="86"/>
    </location>
</feature>
<dbReference type="CDD" id="cd07042">
    <property type="entry name" value="STAS_SulP_like_sulfate_transporter"/>
    <property type="match status" value="1"/>
</dbReference>
<dbReference type="GO" id="GO:0016020">
    <property type="term" value="C:membrane"/>
    <property type="evidence" value="ECO:0007669"/>
    <property type="project" value="UniProtKB-SubCell"/>
</dbReference>
<dbReference type="KEGG" id="huw:FPZ11_11785"/>
<dbReference type="InterPro" id="IPR002645">
    <property type="entry name" value="STAS_dom"/>
</dbReference>
<dbReference type="GO" id="GO:0055085">
    <property type="term" value="P:transmembrane transport"/>
    <property type="evidence" value="ECO:0007669"/>
    <property type="project" value="InterPro"/>
</dbReference>
<dbReference type="InterPro" id="IPR011547">
    <property type="entry name" value="SLC26A/SulP_dom"/>
</dbReference>
<evidence type="ECO:0000313" key="8">
    <source>
        <dbReference type="Proteomes" id="UP000320216"/>
    </source>
</evidence>
<accession>A0A5B8M8J5</accession>
<name>A0A5B8M8J5_9MICO</name>
<feature type="transmembrane region" description="Helical" evidence="5">
    <location>
        <begin position="319"/>
        <end position="340"/>
    </location>
</feature>
<evidence type="ECO:0000256" key="1">
    <source>
        <dbReference type="ARBA" id="ARBA00004141"/>
    </source>
</evidence>
<feature type="transmembrane region" description="Helical" evidence="5">
    <location>
        <begin position="92"/>
        <end position="113"/>
    </location>
</feature>
<feature type="transmembrane region" description="Helical" evidence="5">
    <location>
        <begin position="377"/>
        <end position="403"/>
    </location>
</feature>
<evidence type="ECO:0000256" key="2">
    <source>
        <dbReference type="ARBA" id="ARBA00022692"/>
    </source>
</evidence>
<dbReference type="PROSITE" id="PS50801">
    <property type="entry name" value="STAS"/>
    <property type="match status" value="1"/>
</dbReference>
<evidence type="ECO:0000256" key="4">
    <source>
        <dbReference type="ARBA" id="ARBA00023136"/>
    </source>
</evidence>
<dbReference type="Pfam" id="PF01740">
    <property type="entry name" value="STAS"/>
    <property type="match status" value="1"/>
</dbReference>
<keyword evidence="8" id="KW-1185">Reference proteome</keyword>
<feature type="transmembrane region" description="Helical" evidence="5">
    <location>
        <begin position="38"/>
        <end position="58"/>
    </location>
</feature>
<feature type="transmembrane region" description="Helical" evidence="5">
    <location>
        <begin position="346"/>
        <end position="365"/>
    </location>
</feature>
<reference evidence="7 8" key="1">
    <citation type="submission" date="2019-07" db="EMBL/GenBank/DDBJ databases">
        <title>Full genome sequence of Humibacter sp. WJ7-1.</title>
        <authorList>
            <person name="Im W.-T."/>
        </authorList>
    </citation>
    <scope>NUCLEOTIDE SEQUENCE [LARGE SCALE GENOMIC DNA]</scope>
    <source>
        <strain evidence="7 8">WJ7-1</strain>
    </source>
</reference>
<keyword evidence="2 5" id="KW-0812">Transmembrane</keyword>
<dbReference type="InterPro" id="IPR001902">
    <property type="entry name" value="SLC26A/SulP_fam"/>
</dbReference>